<evidence type="ECO:0000256" key="2">
    <source>
        <dbReference type="PROSITE-ProRule" id="PRU00339"/>
    </source>
</evidence>
<evidence type="ECO:0000256" key="1">
    <source>
        <dbReference type="ARBA" id="ARBA00023125"/>
    </source>
</evidence>
<dbReference type="GO" id="GO:0000160">
    <property type="term" value="P:phosphorelay signal transduction system"/>
    <property type="evidence" value="ECO:0007669"/>
    <property type="project" value="InterPro"/>
</dbReference>
<dbReference type="InterPro" id="IPR016032">
    <property type="entry name" value="Sig_transdc_resp-reg_C-effctor"/>
</dbReference>
<feature type="repeat" description="TPR" evidence="2">
    <location>
        <begin position="498"/>
        <end position="531"/>
    </location>
</feature>
<evidence type="ECO:0000313" key="5">
    <source>
        <dbReference type="EMBL" id="NYS26194.1"/>
    </source>
</evidence>
<dbReference type="Gene3D" id="1.25.40.10">
    <property type="entry name" value="Tetratricopeptide repeat domain"/>
    <property type="match status" value="1"/>
</dbReference>
<evidence type="ECO:0000313" key="6">
    <source>
        <dbReference type="Proteomes" id="UP000529417"/>
    </source>
</evidence>
<dbReference type="InterPro" id="IPR019734">
    <property type="entry name" value="TPR_rpt"/>
</dbReference>
<dbReference type="Pfam" id="PF00486">
    <property type="entry name" value="Trans_reg_C"/>
    <property type="match status" value="1"/>
</dbReference>
<feature type="repeat" description="TPR" evidence="2">
    <location>
        <begin position="532"/>
        <end position="565"/>
    </location>
</feature>
<dbReference type="SMART" id="SM00028">
    <property type="entry name" value="TPR"/>
    <property type="match status" value="2"/>
</dbReference>
<feature type="DNA-binding region" description="OmpR/PhoB-type" evidence="3">
    <location>
        <begin position="155"/>
        <end position="253"/>
    </location>
</feature>
<accession>A0A7Z0KZA7</accession>
<dbReference type="InterPro" id="IPR011990">
    <property type="entry name" value="TPR-like_helical_dom_sf"/>
</dbReference>
<keyword evidence="1 3" id="KW-0238">DNA-binding</keyword>
<name>A0A7Z0KZA7_9RHOB</name>
<proteinExistence type="predicted"/>
<evidence type="ECO:0000256" key="3">
    <source>
        <dbReference type="PROSITE-ProRule" id="PRU01091"/>
    </source>
</evidence>
<dbReference type="Proteomes" id="UP000529417">
    <property type="component" value="Unassembled WGS sequence"/>
</dbReference>
<comment type="caution">
    <text evidence="5">The sequence shown here is derived from an EMBL/GenBank/DDBJ whole genome shotgun (WGS) entry which is preliminary data.</text>
</comment>
<dbReference type="Gene3D" id="1.10.10.10">
    <property type="entry name" value="Winged helix-like DNA-binding domain superfamily/Winged helix DNA-binding domain"/>
    <property type="match status" value="1"/>
</dbReference>
<keyword evidence="6" id="KW-1185">Reference proteome</keyword>
<dbReference type="SMART" id="SM00862">
    <property type="entry name" value="Trans_reg_C"/>
    <property type="match status" value="1"/>
</dbReference>
<organism evidence="5 6">
    <name type="scientific">Rhabdonatronobacter sediminivivens</name>
    <dbReference type="NCBI Taxonomy" id="2743469"/>
    <lineage>
        <taxon>Bacteria</taxon>
        <taxon>Pseudomonadati</taxon>
        <taxon>Pseudomonadota</taxon>
        <taxon>Alphaproteobacteria</taxon>
        <taxon>Rhodobacterales</taxon>
        <taxon>Paracoccaceae</taxon>
        <taxon>Rhabdonatronobacter</taxon>
    </lineage>
</organism>
<dbReference type="InterPro" id="IPR029787">
    <property type="entry name" value="Nucleotide_cyclase"/>
</dbReference>
<dbReference type="SUPFAM" id="SSF55073">
    <property type="entry name" value="Nucleotide cyclase"/>
    <property type="match status" value="1"/>
</dbReference>
<dbReference type="SUPFAM" id="SSF48452">
    <property type="entry name" value="TPR-like"/>
    <property type="match status" value="1"/>
</dbReference>
<gene>
    <name evidence="5" type="ORF">HUK65_14460</name>
</gene>
<reference evidence="5 6" key="1">
    <citation type="journal article" date="2000" name="Arch. Microbiol.">
        <title>Rhodobaca bogoriensis gen. nov. and sp. nov., an alkaliphilic purple nonsulfur bacterium from African Rift Valley soda lakes.</title>
        <authorList>
            <person name="Milford A.D."/>
            <person name="Achenbach L.A."/>
            <person name="Jung D.O."/>
            <person name="Madigan M.T."/>
        </authorList>
    </citation>
    <scope>NUCLEOTIDE SEQUENCE [LARGE SCALE GENOMIC DNA]</scope>
    <source>
        <strain evidence="5 6">2376</strain>
    </source>
</reference>
<dbReference type="SUPFAM" id="SSF46894">
    <property type="entry name" value="C-terminal effector domain of the bipartite response regulators"/>
    <property type="match status" value="1"/>
</dbReference>
<protein>
    <submittedName>
        <fullName evidence="5">Winged helix-turn-helix domain-containing protein</fullName>
    </submittedName>
</protein>
<evidence type="ECO:0000259" key="4">
    <source>
        <dbReference type="PROSITE" id="PS51755"/>
    </source>
</evidence>
<sequence length="667" mass="73029">MSQTPAFAFVGLVRDPSDGHATLQDRDLLETVLQRHGAVSVDWGRKGALAVFATVLPTLNCALELVNMLSAPPSGARVGIDVPVDISDMDTAKAVAQALAQKARVGEVLVSATARAAVRPAPGIALDTHGPVEVPPAPFPVIAFRARRTGAAEPSACLCFDDYTLDPQRRTLHQDGAEVALEPLTFDLLTLLATNTDRVVPRDEIFEHLWHGRIVSDTALSSQVKALRQALGDSGRAQHSIATVHGRGFRFLRPITPQVAAVAQPAVQPDQARPLVAVLPFDNLSGDASGRVFADGIAEDILTALSKHRWIGVIARNPAFAFRGSADGLDVIAGQLGATHVVTGSLRKAGERVRVQAEAVEIRTMRRFWSDSFDLDLAQIFEFQDEICGTIAARLATDLGVSEQQRARNLPRANRGAWELYHLGMAEFYRFTADHNRRAQELLRMAIRAEPDFAEPYTRLAYAITLEMVYFEGRVSAARLDDALDLALQGLARDDRDPQGHFALGRVRLARQEYDLAIDALEHALDLNPHLALAHCGLGDSLAYEGRIDDSIRHFKRAIDLSPHDPFRWAFHSYRSLAHLFGDDPQAAARAAARAVQVPNAHYSAHANQLAALGYIGDRTRVAQARNALLRAKPGFSLDLARRRLFYLKRRNQLDRYLEGLTRGGIA</sequence>
<dbReference type="EMBL" id="JACBXS010000035">
    <property type="protein sequence ID" value="NYS26194.1"/>
    <property type="molecule type" value="Genomic_DNA"/>
</dbReference>
<dbReference type="GO" id="GO:0003677">
    <property type="term" value="F:DNA binding"/>
    <property type="evidence" value="ECO:0007669"/>
    <property type="project" value="UniProtKB-UniRule"/>
</dbReference>
<dbReference type="PROSITE" id="PS51755">
    <property type="entry name" value="OMPR_PHOB"/>
    <property type="match status" value="1"/>
</dbReference>
<feature type="domain" description="OmpR/PhoB-type" evidence="4">
    <location>
        <begin position="155"/>
        <end position="253"/>
    </location>
</feature>
<dbReference type="PROSITE" id="PS50005">
    <property type="entry name" value="TPR"/>
    <property type="match status" value="2"/>
</dbReference>
<dbReference type="AlphaFoldDB" id="A0A7Z0KZA7"/>
<dbReference type="InterPro" id="IPR036388">
    <property type="entry name" value="WH-like_DNA-bd_sf"/>
</dbReference>
<keyword evidence="2" id="KW-0802">TPR repeat</keyword>
<dbReference type="GO" id="GO:0006355">
    <property type="term" value="P:regulation of DNA-templated transcription"/>
    <property type="evidence" value="ECO:0007669"/>
    <property type="project" value="InterPro"/>
</dbReference>
<dbReference type="RefSeq" id="WP_179906987.1">
    <property type="nucleotide sequence ID" value="NZ_JACBXS010000035.1"/>
</dbReference>
<dbReference type="CDD" id="cd00383">
    <property type="entry name" value="trans_reg_C"/>
    <property type="match status" value="1"/>
</dbReference>
<dbReference type="InterPro" id="IPR001867">
    <property type="entry name" value="OmpR/PhoB-type_DNA-bd"/>
</dbReference>